<dbReference type="Proteomes" id="UP001159427">
    <property type="component" value="Unassembled WGS sequence"/>
</dbReference>
<name>A0ABN8SDX3_9CNID</name>
<keyword evidence="1" id="KW-0479">Metal-binding</keyword>
<dbReference type="SUPFAM" id="SSF48484">
    <property type="entry name" value="Lipoxigenase"/>
    <property type="match status" value="1"/>
</dbReference>
<evidence type="ECO:0000256" key="3">
    <source>
        <dbReference type="ARBA" id="ARBA00023002"/>
    </source>
</evidence>
<keyword evidence="3" id="KW-0560">Oxidoreductase</keyword>
<evidence type="ECO:0000256" key="1">
    <source>
        <dbReference type="ARBA" id="ARBA00022723"/>
    </source>
</evidence>
<sequence>MPQALLHDVKFNHTVVQMTSPIAFFVVSEAELGIKRLNPVAIQMDYTPDSKVYTPLDGKNWFLAKSFVQRADFNTLHLIEKRLKTHLYLDAPCTLSEKYFSEYHPVYQLLRQHCRAALETNKLFEIKLFGKIFLFFNALLAFL</sequence>
<gene>
    <name evidence="5" type="ORF">PEVE_00019409</name>
</gene>
<accession>A0ABN8SDX3</accession>
<dbReference type="InterPro" id="IPR013819">
    <property type="entry name" value="LipOase_C"/>
</dbReference>
<keyword evidence="6" id="KW-1185">Reference proteome</keyword>
<evidence type="ECO:0000256" key="2">
    <source>
        <dbReference type="ARBA" id="ARBA00022964"/>
    </source>
</evidence>
<dbReference type="PANTHER" id="PTHR11771">
    <property type="entry name" value="LIPOXYGENASE"/>
    <property type="match status" value="1"/>
</dbReference>
<proteinExistence type="predicted"/>
<protein>
    <recommendedName>
        <fullName evidence="4">Lipoxygenase domain-containing protein</fullName>
    </recommendedName>
</protein>
<dbReference type="Pfam" id="PF00305">
    <property type="entry name" value="Lipoxygenase"/>
    <property type="match status" value="1"/>
</dbReference>
<dbReference type="PROSITE" id="PS51393">
    <property type="entry name" value="LIPOXYGENASE_3"/>
    <property type="match status" value="1"/>
</dbReference>
<dbReference type="InterPro" id="IPR000907">
    <property type="entry name" value="LipOase"/>
</dbReference>
<dbReference type="Gene3D" id="1.20.245.10">
    <property type="entry name" value="Lipoxygenase-1, Domain 5"/>
    <property type="match status" value="1"/>
</dbReference>
<reference evidence="5 6" key="1">
    <citation type="submission" date="2022-05" db="EMBL/GenBank/DDBJ databases">
        <authorList>
            <consortium name="Genoscope - CEA"/>
            <person name="William W."/>
        </authorList>
    </citation>
    <scope>NUCLEOTIDE SEQUENCE [LARGE SCALE GENOMIC DNA]</scope>
</reference>
<dbReference type="InterPro" id="IPR036226">
    <property type="entry name" value="LipOase_C_sf"/>
</dbReference>
<evidence type="ECO:0000259" key="4">
    <source>
        <dbReference type="PROSITE" id="PS51393"/>
    </source>
</evidence>
<feature type="domain" description="Lipoxygenase" evidence="4">
    <location>
        <begin position="1"/>
        <end position="143"/>
    </location>
</feature>
<dbReference type="Gene3D" id="3.10.450.60">
    <property type="match status" value="1"/>
</dbReference>
<keyword evidence="2" id="KW-0223">Dioxygenase</keyword>
<evidence type="ECO:0000313" key="5">
    <source>
        <dbReference type="EMBL" id="CAH3189455.1"/>
    </source>
</evidence>
<comment type="caution">
    <text evidence="5">The sequence shown here is derived from an EMBL/GenBank/DDBJ whole genome shotgun (WGS) entry which is preliminary data.</text>
</comment>
<dbReference type="EMBL" id="CALNXI010002619">
    <property type="protein sequence ID" value="CAH3189455.1"/>
    <property type="molecule type" value="Genomic_DNA"/>
</dbReference>
<organism evidence="5 6">
    <name type="scientific">Porites evermanni</name>
    <dbReference type="NCBI Taxonomy" id="104178"/>
    <lineage>
        <taxon>Eukaryota</taxon>
        <taxon>Metazoa</taxon>
        <taxon>Cnidaria</taxon>
        <taxon>Anthozoa</taxon>
        <taxon>Hexacorallia</taxon>
        <taxon>Scleractinia</taxon>
        <taxon>Fungiina</taxon>
        <taxon>Poritidae</taxon>
        <taxon>Porites</taxon>
    </lineage>
</organism>
<evidence type="ECO:0000313" key="6">
    <source>
        <dbReference type="Proteomes" id="UP001159427"/>
    </source>
</evidence>